<comment type="caution">
    <text evidence="1">The sequence shown here is derived from an EMBL/GenBank/DDBJ whole genome shotgun (WGS) entry which is preliminary data.</text>
</comment>
<dbReference type="AlphaFoldDB" id="A0A918YFT3"/>
<sequence length="54" mass="5607">MPRIGLPAMPAKIEGTRGKLKRLVERGWLRVGLGEALAAALGGAAVEVDAVDQP</sequence>
<evidence type="ECO:0000313" key="1">
    <source>
        <dbReference type="EMBL" id="GHE02613.1"/>
    </source>
</evidence>
<dbReference type="EMBL" id="BMVG01000005">
    <property type="protein sequence ID" value="GHE02613.1"/>
    <property type="molecule type" value="Genomic_DNA"/>
</dbReference>
<accession>A0A918YFT3</accession>
<gene>
    <name evidence="1" type="ORF">GCM10010339_26450</name>
</gene>
<organism evidence="1 2">
    <name type="scientific">Streptomyces alanosinicus</name>
    <dbReference type="NCBI Taxonomy" id="68171"/>
    <lineage>
        <taxon>Bacteria</taxon>
        <taxon>Bacillati</taxon>
        <taxon>Actinomycetota</taxon>
        <taxon>Actinomycetes</taxon>
        <taxon>Kitasatosporales</taxon>
        <taxon>Streptomycetaceae</taxon>
        <taxon>Streptomyces</taxon>
    </lineage>
</organism>
<dbReference type="Proteomes" id="UP000655443">
    <property type="component" value="Unassembled WGS sequence"/>
</dbReference>
<name>A0A918YFT3_9ACTN</name>
<evidence type="ECO:0000313" key="2">
    <source>
        <dbReference type="Proteomes" id="UP000655443"/>
    </source>
</evidence>
<reference evidence="1" key="2">
    <citation type="submission" date="2020-09" db="EMBL/GenBank/DDBJ databases">
        <authorList>
            <person name="Sun Q."/>
            <person name="Ohkuma M."/>
        </authorList>
    </citation>
    <scope>NUCLEOTIDE SEQUENCE</scope>
    <source>
        <strain evidence="1">JCM 4714</strain>
    </source>
</reference>
<protein>
    <submittedName>
        <fullName evidence="1">Uncharacterized protein</fullName>
    </submittedName>
</protein>
<reference evidence="1" key="1">
    <citation type="journal article" date="2014" name="Int. J. Syst. Evol. Microbiol.">
        <title>Complete genome sequence of Corynebacterium casei LMG S-19264T (=DSM 44701T), isolated from a smear-ripened cheese.</title>
        <authorList>
            <consortium name="US DOE Joint Genome Institute (JGI-PGF)"/>
            <person name="Walter F."/>
            <person name="Albersmeier A."/>
            <person name="Kalinowski J."/>
            <person name="Ruckert C."/>
        </authorList>
    </citation>
    <scope>NUCLEOTIDE SEQUENCE</scope>
    <source>
        <strain evidence="1">JCM 4714</strain>
    </source>
</reference>
<proteinExistence type="predicted"/>
<keyword evidence="2" id="KW-1185">Reference proteome</keyword>